<dbReference type="AlphaFoldDB" id="A0A4U7KPK4"/>
<dbReference type="RefSeq" id="XP_029738148.1">
    <property type="nucleotide sequence ID" value="XM_029885582.1"/>
</dbReference>
<name>A0A4U7KPK4_9BASI</name>
<feature type="compositionally biased region" description="Low complexity" evidence="1">
    <location>
        <begin position="322"/>
        <end position="334"/>
    </location>
</feature>
<dbReference type="KEGG" id="sgra:EX895_004988"/>
<dbReference type="OrthoDB" id="2548305at2759"/>
<gene>
    <name evidence="2" type="ORF">EX895_004988</name>
</gene>
<evidence type="ECO:0000256" key="1">
    <source>
        <dbReference type="SAM" id="MobiDB-lite"/>
    </source>
</evidence>
<proteinExistence type="predicted"/>
<evidence type="ECO:0000313" key="2">
    <source>
        <dbReference type="EMBL" id="TKY86163.1"/>
    </source>
</evidence>
<organism evidence="2 3">
    <name type="scientific">Sporisorium graminicola</name>
    <dbReference type="NCBI Taxonomy" id="280036"/>
    <lineage>
        <taxon>Eukaryota</taxon>
        <taxon>Fungi</taxon>
        <taxon>Dikarya</taxon>
        <taxon>Basidiomycota</taxon>
        <taxon>Ustilaginomycotina</taxon>
        <taxon>Ustilaginomycetes</taxon>
        <taxon>Ustilaginales</taxon>
        <taxon>Ustilaginaceae</taxon>
        <taxon>Sporisorium</taxon>
    </lineage>
</organism>
<dbReference type="Proteomes" id="UP000306050">
    <property type="component" value="Chromosome SGRAM_5"/>
</dbReference>
<comment type="caution">
    <text evidence="2">The sequence shown here is derived from an EMBL/GenBank/DDBJ whole genome shotgun (WGS) entry which is preliminary data.</text>
</comment>
<evidence type="ECO:0000313" key="3">
    <source>
        <dbReference type="Proteomes" id="UP000306050"/>
    </source>
</evidence>
<dbReference type="InterPro" id="IPR032675">
    <property type="entry name" value="LRR_dom_sf"/>
</dbReference>
<feature type="compositionally biased region" description="Low complexity" evidence="1">
    <location>
        <begin position="303"/>
        <end position="315"/>
    </location>
</feature>
<dbReference type="EMBL" id="SRRM01000018">
    <property type="protein sequence ID" value="TKY86163.1"/>
    <property type="molecule type" value="Genomic_DNA"/>
</dbReference>
<keyword evidence="3" id="KW-1185">Reference proteome</keyword>
<sequence>MSSTTPSPVLQLTLLPSEILHLIAQAYIDSLSADNNIASVLCTSNLLRDLFLPKLYASIHIHSLDQLSRFVHPDSGAHIHAPRYTLAALTINIPGVPGGGDGTSTAAGKKQSRDRLVLASQALQLCRNVQSVSLEFFSIRHSEILTSDDLRAHEARVFKEAVQGLGRVKRFRWVPPRRDANAIRGLSIVVVDQVVASLAQGLIGCTELQTLELWNMMLPEDGGAQLASALIYLSNNRAQRSSPRTLQLTLRSVTNLSPRTIADLALANPAIKVSIADGFVASIWGARVDKLAVEECMRDALAPDGSPSSSDGVGSSRRRSDTSSSSDDPSITTSRAATPEAWILQTLAKASENVCFAVLQGGIAGSEGYAD</sequence>
<dbReference type="GeneID" id="40727883"/>
<dbReference type="Gene3D" id="3.80.10.10">
    <property type="entry name" value="Ribonuclease Inhibitor"/>
    <property type="match status" value="1"/>
</dbReference>
<feature type="region of interest" description="Disordered" evidence="1">
    <location>
        <begin position="300"/>
        <end position="335"/>
    </location>
</feature>
<protein>
    <submittedName>
        <fullName evidence="2">Uncharacterized protein</fullName>
    </submittedName>
</protein>
<reference evidence="2 3" key="1">
    <citation type="submission" date="2019-05" db="EMBL/GenBank/DDBJ databases">
        <title>Sporisorium graminicola CBS 10092 draft sequencing and annotation.</title>
        <authorList>
            <person name="Solano-Gonzalez S."/>
            <person name="Caddick M.X."/>
            <person name="Darby A."/>
        </authorList>
    </citation>
    <scope>NUCLEOTIDE SEQUENCE [LARGE SCALE GENOMIC DNA]</scope>
    <source>
        <strain evidence="2 3">CBS 10092</strain>
    </source>
</reference>
<accession>A0A4U7KPK4</accession>
<dbReference type="SUPFAM" id="SSF52047">
    <property type="entry name" value="RNI-like"/>
    <property type="match status" value="1"/>
</dbReference>